<accession>A0A813HPF0</accession>
<dbReference type="AlphaFoldDB" id="A0A813HPF0"/>
<sequence length="502" mass="54230">MAQKNCIVRKLPSAIGGGRSQPRGARDTTPRRRGPLESADTVQQRCPPGLPAASIVAPTPAAESKHKGCRRAQEQFLDAAILQSAVEALYLEETTPQDGSLQYWLRDLPGGLPSGEQIHSVATSHPSIFSVHGPVQGKMRGFVLHLVRPPSGFGGFCDHPDGQQDLHTEFLDEAAGIVLQGGWSLEGTIGQDRFIIADWIRERATSAALRQLTFGRLSSMVAVLLCSHVVLGKRNGRLVAYPFSEEYEKQENARRLVPTGLREGEVCIRSWPQLLEHLRLIVEENGGEIGSARLKVFFRTRFKLELSETALGHTSLGNLLEDARFTEQFSVLRDQKNAEMVRMRSAGRPFRGTAAAEEAVLLAAATPQRQRRSGQPGGACQRGPVVLSASEGASAGHALLALIRAPCSTVSGVIRLPEASFAPVSLKRLPLAKEAAPKTSTATTTTTTASAGCNLPPWCIVRRTFIDTWDDADRLKEISRSRRAASSPPTPLSAAGVAIEEV</sequence>
<gene>
    <name evidence="3" type="ORF">PGLA1383_LOCUS54656</name>
</gene>
<evidence type="ECO:0000313" key="3">
    <source>
        <dbReference type="EMBL" id="CAE8639631.1"/>
    </source>
</evidence>
<evidence type="ECO:0000313" key="4">
    <source>
        <dbReference type="Proteomes" id="UP000654075"/>
    </source>
</evidence>
<dbReference type="Proteomes" id="UP000654075">
    <property type="component" value="Unassembled WGS sequence"/>
</dbReference>
<evidence type="ECO:0000256" key="1">
    <source>
        <dbReference type="SAM" id="MobiDB-lite"/>
    </source>
</evidence>
<feature type="region of interest" description="Disordered" evidence="1">
    <location>
        <begin position="11"/>
        <end position="52"/>
    </location>
</feature>
<dbReference type="PROSITE" id="PS51644">
    <property type="entry name" value="HTH_OST"/>
    <property type="match status" value="1"/>
</dbReference>
<dbReference type="InterPro" id="IPR025605">
    <property type="entry name" value="OST-HTH/LOTUS_dom"/>
</dbReference>
<name>A0A813HPF0_POLGL</name>
<evidence type="ECO:0000259" key="2">
    <source>
        <dbReference type="PROSITE" id="PS51644"/>
    </source>
</evidence>
<reference evidence="3" key="1">
    <citation type="submission" date="2021-02" db="EMBL/GenBank/DDBJ databases">
        <authorList>
            <person name="Dougan E. K."/>
            <person name="Rhodes N."/>
            <person name="Thang M."/>
            <person name="Chan C."/>
        </authorList>
    </citation>
    <scope>NUCLEOTIDE SEQUENCE</scope>
</reference>
<dbReference type="OrthoDB" id="417510at2759"/>
<dbReference type="EMBL" id="CAJNNV010032328">
    <property type="protein sequence ID" value="CAE8639631.1"/>
    <property type="molecule type" value="Genomic_DNA"/>
</dbReference>
<feature type="domain" description="HTH OST-type" evidence="2">
    <location>
        <begin position="270"/>
        <end position="345"/>
    </location>
</feature>
<protein>
    <recommendedName>
        <fullName evidence="2">HTH OST-type domain-containing protein</fullName>
    </recommendedName>
</protein>
<feature type="compositionally biased region" description="Low complexity" evidence="1">
    <location>
        <begin position="484"/>
        <end position="495"/>
    </location>
</feature>
<comment type="caution">
    <text evidence="3">The sequence shown here is derived from an EMBL/GenBank/DDBJ whole genome shotgun (WGS) entry which is preliminary data.</text>
</comment>
<organism evidence="3 4">
    <name type="scientific">Polarella glacialis</name>
    <name type="common">Dinoflagellate</name>
    <dbReference type="NCBI Taxonomy" id="89957"/>
    <lineage>
        <taxon>Eukaryota</taxon>
        <taxon>Sar</taxon>
        <taxon>Alveolata</taxon>
        <taxon>Dinophyceae</taxon>
        <taxon>Suessiales</taxon>
        <taxon>Suessiaceae</taxon>
        <taxon>Polarella</taxon>
    </lineage>
</organism>
<proteinExistence type="predicted"/>
<feature type="region of interest" description="Disordered" evidence="1">
    <location>
        <begin position="480"/>
        <end position="502"/>
    </location>
</feature>
<keyword evidence="4" id="KW-1185">Reference proteome</keyword>